<dbReference type="GeneID" id="9593862"/>
<evidence type="ECO:0000313" key="3">
    <source>
        <dbReference type="Proteomes" id="UP000007431"/>
    </source>
</evidence>
<dbReference type="Proteomes" id="UP000007431">
    <property type="component" value="Unassembled WGS sequence"/>
</dbReference>
<dbReference type="RefSeq" id="XP_003028794.1">
    <property type="nucleotide sequence ID" value="XM_003028748.1"/>
</dbReference>
<dbReference type="AlphaFoldDB" id="D8QEQ4"/>
<reference evidence="2 3" key="1">
    <citation type="journal article" date="2010" name="Nat. Biotechnol.">
        <title>Genome sequence of the model mushroom Schizophyllum commune.</title>
        <authorList>
            <person name="Ohm R.A."/>
            <person name="de Jong J.F."/>
            <person name="Lugones L.G."/>
            <person name="Aerts A."/>
            <person name="Kothe E."/>
            <person name="Stajich J.E."/>
            <person name="de Vries R.P."/>
            <person name="Record E."/>
            <person name="Levasseur A."/>
            <person name="Baker S.E."/>
            <person name="Bartholomew K.A."/>
            <person name="Coutinho P.M."/>
            <person name="Erdmann S."/>
            <person name="Fowler T.J."/>
            <person name="Gathman A.C."/>
            <person name="Lombard V."/>
            <person name="Henrissat B."/>
            <person name="Knabe N."/>
            <person name="Kuees U."/>
            <person name="Lilly W.W."/>
            <person name="Lindquist E."/>
            <person name="Lucas S."/>
            <person name="Magnuson J.K."/>
            <person name="Piumi F."/>
            <person name="Raudaskoski M."/>
            <person name="Salamov A."/>
            <person name="Schmutz J."/>
            <person name="Schwarze F.W.M.R."/>
            <person name="vanKuyk P.A."/>
            <person name="Horton J.S."/>
            <person name="Grigoriev I.V."/>
            <person name="Woesten H.A.B."/>
        </authorList>
    </citation>
    <scope>NUCLEOTIDE SEQUENCE [LARGE SCALE GENOMIC DNA]</scope>
    <source>
        <strain evidence="3">H4-8 / FGSC 9210</strain>
    </source>
</reference>
<feature type="compositionally biased region" description="Basic residues" evidence="1">
    <location>
        <begin position="354"/>
        <end position="365"/>
    </location>
</feature>
<dbReference type="OrthoDB" id="10317573at2759"/>
<name>D8QEQ4_SCHCM</name>
<feature type="compositionally biased region" description="Acidic residues" evidence="1">
    <location>
        <begin position="230"/>
        <end position="246"/>
    </location>
</feature>
<feature type="region of interest" description="Disordered" evidence="1">
    <location>
        <begin position="346"/>
        <end position="365"/>
    </location>
</feature>
<dbReference type="VEuPathDB" id="FungiDB:SCHCODRAFT_02670849"/>
<evidence type="ECO:0000313" key="2">
    <source>
        <dbReference type="EMBL" id="EFI93891.1"/>
    </source>
</evidence>
<dbReference type="EMBL" id="GL377310">
    <property type="protein sequence ID" value="EFI93891.1"/>
    <property type="molecule type" value="Genomic_DNA"/>
</dbReference>
<accession>D8QEQ4</accession>
<keyword evidence="3" id="KW-1185">Reference proteome</keyword>
<proteinExistence type="predicted"/>
<evidence type="ECO:0000256" key="1">
    <source>
        <dbReference type="SAM" id="MobiDB-lite"/>
    </source>
</evidence>
<feature type="region of interest" description="Disordered" evidence="1">
    <location>
        <begin position="217"/>
        <end position="313"/>
    </location>
</feature>
<dbReference type="OMA" id="CHNADIP"/>
<dbReference type="KEGG" id="scm:SCHCO_02670849"/>
<organism evidence="3">
    <name type="scientific">Schizophyllum commune (strain H4-8 / FGSC 9210)</name>
    <name type="common">Split gill fungus</name>
    <dbReference type="NCBI Taxonomy" id="578458"/>
    <lineage>
        <taxon>Eukaryota</taxon>
        <taxon>Fungi</taxon>
        <taxon>Dikarya</taxon>
        <taxon>Basidiomycota</taxon>
        <taxon>Agaricomycotina</taxon>
        <taxon>Agaricomycetes</taxon>
        <taxon>Agaricomycetidae</taxon>
        <taxon>Agaricales</taxon>
        <taxon>Schizophyllaceae</taxon>
        <taxon>Schizophyllum</taxon>
    </lineage>
</organism>
<dbReference type="InParanoid" id="D8QEQ4"/>
<protein>
    <submittedName>
        <fullName evidence="2">Uncharacterized protein</fullName>
    </submittedName>
</protein>
<gene>
    <name evidence="2" type="ORF">SCHCODRAFT_237214</name>
</gene>
<sequence length="365" mass="41620">MEWIFGLPRGGLWYYLRSKENVIHLRKDIRDMYRRGDFVLAPTFGETAKALEYLASPGIKNRDEDDTTPRRPLSALSRPDGLFRYVFIPVSKAGWELRKQFNFQRQTKEDLNGGVRPDSGKPILPGSEDFPVVECYVHPFSVASFADETLNRVHATVLSGQYSSLAYLIIDEWTRPTNNYAPQWFINEPTYDYDDSTLSATEANGYILLAPSSDACATRRPTSVSRDPSVEDDDDADADDDDDGDMNEVCHWFTQYNPKAKPPHDASRSPVKVRRSRRLQEKMGLTPPPSPGESEPPLSPVRRGPLRPRDPVRCPPAWARRNVRFPTHRFTSNDWAYFRYHVALASSIKPTPPPRKRSSRSSRTT</sequence>
<dbReference type="HOGENOM" id="CLU_062489_0_0_1"/>